<feature type="compositionally biased region" description="Polar residues" evidence="1">
    <location>
        <begin position="24"/>
        <end position="38"/>
    </location>
</feature>
<evidence type="ECO:0000256" key="1">
    <source>
        <dbReference type="SAM" id="MobiDB-lite"/>
    </source>
</evidence>
<sequence>MRQRVSSGARSVLGVESHAEEDTSAGTESGVGSNSTAQVEEAVSSDASEVDESSVNGYTVAPLQAHPGESVTVTGQCSDPRVHLTDVDIYFYYLNFEEQEFYWQFSKSLTFDDEGKSSEKVTIPSEAYPGSYSITFHCASDDQAFYSGKSESNFTVLGEVPTVPPTTPPPTTSTTVTPEATAPPEELAETGGAALLVLLWGSVVAGALGAGLFVRARYAGNRKSED</sequence>
<evidence type="ECO:0008006" key="5">
    <source>
        <dbReference type="Google" id="ProtNLM"/>
    </source>
</evidence>
<evidence type="ECO:0000313" key="3">
    <source>
        <dbReference type="EMBL" id="QIM18086.1"/>
    </source>
</evidence>
<keyword evidence="2" id="KW-1133">Transmembrane helix</keyword>
<keyword evidence="2" id="KW-0472">Membrane</keyword>
<proteinExistence type="predicted"/>
<keyword evidence="4" id="KW-1185">Reference proteome</keyword>
<reference evidence="3 4" key="1">
    <citation type="submission" date="2020-03" db="EMBL/GenBank/DDBJ databases">
        <title>Leucobacter sp. nov., isolated from beetles.</title>
        <authorList>
            <person name="Hyun D.-W."/>
            <person name="Bae J.-W."/>
        </authorList>
    </citation>
    <scope>NUCLEOTIDE SEQUENCE [LARGE SCALE GENOMIC DNA]</scope>
    <source>
        <strain evidence="3 4">HDW9A</strain>
    </source>
</reference>
<name>A0ABX6JUV9_9MICO</name>
<accession>A0ABX6JUV9</accession>
<organism evidence="3 4">
    <name type="scientific">Leucobacter coleopterorum</name>
    <dbReference type="NCBI Taxonomy" id="2714933"/>
    <lineage>
        <taxon>Bacteria</taxon>
        <taxon>Bacillati</taxon>
        <taxon>Actinomycetota</taxon>
        <taxon>Actinomycetes</taxon>
        <taxon>Micrococcales</taxon>
        <taxon>Microbacteriaceae</taxon>
        <taxon>Leucobacter</taxon>
    </lineage>
</organism>
<gene>
    <name evidence="3" type="ORF">G7066_04400</name>
</gene>
<feature type="compositionally biased region" description="Low complexity" evidence="1">
    <location>
        <begin position="172"/>
        <end position="183"/>
    </location>
</feature>
<feature type="transmembrane region" description="Helical" evidence="2">
    <location>
        <begin position="193"/>
        <end position="214"/>
    </location>
</feature>
<feature type="region of interest" description="Disordered" evidence="1">
    <location>
        <begin position="163"/>
        <end position="183"/>
    </location>
</feature>
<keyword evidence="2" id="KW-0812">Transmembrane</keyword>
<dbReference type="RefSeq" id="WP_166329361.1">
    <property type="nucleotide sequence ID" value="NZ_CP049933.1"/>
</dbReference>
<dbReference type="EMBL" id="CP049933">
    <property type="protein sequence ID" value="QIM18086.1"/>
    <property type="molecule type" value="Genomic_DNA"/>
</dbReference>
<protein>
    <recommendedName>
        <fullName evidence="5">Ig-like domain-containing protein</fullName>
    </recommendedName>
</protein>
<evidence type="ECO:0000256" key="2">
    <source>
        <dbReference type="SAM" id="Phobius"/>
    </source>
</evidence>
<feature type="region of interest" description="Disordered" evidence="1">
    <location>
        <begin position="1"/>
        <end position="54"/>
    </location>
</feature>
<dbReference type="Proteomes" id="UP000503441">
    <property type="component" value="Chromosome"/>
</dbReference>
<evidence type="ECO:0000313" key="4">
    <source>
        <dbReference type="Proteomes" id="UP000503441"/>
    </source>
</evidence>